<dbReference type="GO" id="GO:0003700">
    <property type="term" value="F:DNA-binding transcription factor activity"/>
    <property type="evidence" value="ECO:0007669"/>
    <property type="project" value="InterPro"/>
</dbReference>
<dbReference type="CDD" id="cd00090">
    <property type="entry name" value="HTH_ARSR"/>
    <property type="match status" value="1"/>
</dbReference>
<protein>
    <submittedName>
        <fullName evidence="2">Winged helix-turn-helix transcriptional regulator</fullName>
    </submittedName>
</protein>
<sequence>MSRRNLSPTARQPEPAPVFAALGDPTRLALVAKLSRGGASSIVQLTEGTELSRQAVTKHLKILEQAGIVHSVRSGRESRYELDPAPLAEVKDYLDRVSAEWDQALMRLKAFVEE</sequence>
<accession>A0A8J7JL82</accession>
<comment type="caution">
    <text evidence="2">The sequence shown here is derived from an EMBL/GenBank/DDBJ whole genome shotgun (WGS) entry which is preliminary data.</text>
</comment>
<dbReference type="Proteomes" id="UP000636888">
    <property type="component" value="Unassembled WGS sequence"/>
</dbReference>
<reference evidence="2" key="1">
    <citation type="submission" date="2020-12" db="EMBL/GenBank/DDBJ databases">
        <title>Geomonas sp. Red875, isolated from river sediment.</title>
        <authorList>
            <person name="Xu Z."/>
            <person name="Zhang Z."/>
            <person name="Masuda Y."/>
            <person name="Itoh H."/>
            <person name="Senoo K."/>
        </authorList>
    </citation>
    <scope>NUCLEOTIDE SEQUENCE</scope>
    <source>
        <strain evidence="2">Red875</strain>
    </source>
</reference>
<dbReference type="Pfam" id="PF12840">
    <property type="entry name" value="HTH_20"/>
    <property type="match status" value="1"/>
</dbReference>
<dbReference type="InterPro" id="IPR036388">
    <property type="entry name" value="WH-like_DNA-bd_sf"/>
</dbReference>
<organism evidence="2 3">
    <name type="scientific">Geomesophilobacter sediminis</name>
    <dbReference type="NCBI Taxonomy" id="2798584"/>
    <lineage>
        <taxon>Bacteria</taxon>
        <taxon>Pseudomonadati</taxon>
        <taxon>Thermodesulfobacteriota</taxon>
        <taxon>Desulfuromonadia</taxon>
        <taxon>Geobacterales</taxon>
        <taxon>Geobacteraceae</taxon>
        <taxon>Geomesophilobacter</taxon>
    </lineage>
</organism>
<feature type="domain" description="HTH arsR-type" evidence="1">
    <location>
        <begin position="7"/>
        <end position="105"/>
    </location>
</feature>
<dbReference type="InterPro" id="IPR036390">
    <property type="entry name" value="WH_DNA-bd_sf"/>
</dbReference>
<evidence type="ECO:0000313" key="2">
    <source>
        <dbReference type="EMBL" id="MBJ6724595.1"/>
    </source>
</evidence>
<evidence type="ECO:0000259" key="1">
    <source>
        <dbReference type="PROSITE" id="PS50987"/>
    </source>
</evidence>
<dbReference type="InterPro" id="IPR001845">
    <property type="entry name" value="HTH_ArsR_DNA-bd_dom"/>
</dbReference>
<dbReference type="PROSITE" id="PS50987">
    <property type="entry name" value="HTH_ARSR_2"/>
    <property type="match status" value="1"/>
</dbReference>
<dbReference type="SUPFAM" id="SSF46785">
    <property type="entry name" value="Winged helix' DNA-binding domain"/>
    <property type="match status" value="1"/>
</dbReference>
<dbReference type="Gene3D" id="1.10.10.10">
    <property type="entry name" value="Winged helix-like DNA-binding domain superfamily/Winged helix DNA-binding domain"/>
    <property type="match status" value="1"/>
</dbReference>
<name>A0A8J7JL82_9BACT</name>
<dbReference type="NCBIfam" id="NF033788">
    <property type="entry name" value="HTH_metalloreg"/>
    <property type="match status" value="1"/>
</dbReference>
<dbReference type="RefSeq" id="WP_199383434.1">
    <property type="nucleotide sequence ID" value="NZ_JAEMHM010000005.1"/>
</dbReference>
<gene>
    <name evidence="2" type="ORF">JFN93_07745</name>
</gene>
<dbReference type="PANTHER" id="PTHR38600">
    <property type="entry name" value="TRANSCRIPTIONAL REGULATORY PROTEIN"/>
    <property type="match status" value="1"/>
</dbReference>
<keyword evidence="3" id="KW-1185">Reference proteome</keyword>
<dbReference type="PRINTS" id="PR00778">
    <property type="entry name" value="HTHARSR"/>
</dbReference>
<dbReference type="AlphaFoldDB" id="A0A8J7JL82"/>
<dbReference type="EMBL" id="JAEMHM010000005">
    <property type="protein sequence ID" value="MBJ6724595.1"/>
    <property type="molecule type" value="Genomic_DNA"/>
</dbReference>
<dbReference type="SMART" id="SM00418">
    <property type="entry name" value="HTH_ARSR"/>
    <property type="match status" value="1"/>
</dbReference>
<dbReference type="InterPro" id="IPR011991">
    <property type="entry name" value="ArsR-like_HTH"/>
</dbReference>
<proteinExistence type="predicted"/>
<dbReference type="PANTHER" id="PTHR38600:SF1">
    <property type="entry name" value="TRANSCRIPTIONAL REGULATORY PROTEIN"/>
    <property type="match status" value="1"/>
</dbReference>
<evidence type="ECO:0000313" key="3">
    <source>
        <dbReference type="Proteomes" id="UP000636888"/>
    </source>
</evidence>